<gene>
    <name evidence="1" type="ORF">JAAARDRAFT_639754</name>
</gene>
<reference evidence="2" key="1">
    <citation type="journal article" date="2014" name="Proc. Natl. Acad. Sci. U.S.A.">
        <title>Extensive sampling of basidiomycete genomes demonstrates inadequacy of the white-rot/brown-rot paradigm for wood decay fungi.</title>
        <authorList>
            <person name="Riley R."/>
            <person name="Salamov A.A."/>
            <person name="Brown D.W."/>
            <person name="Nagy L.G."/>
            <person name="Floudas D."/>
            <person name="Held B.W."/>
            <person name="Levasseur A."/>
            <person name="Lombard V."/>
            <person name="Morin E."/>
            <person name="Otillar R."/>
            <person name="Lindquist E.A."/>
            <person name="Sun H."/>
            <person name="LaButti K.M."/>
            <person name="Schmutz J."/>
            <person name="Jabbour D."/>
            <person name="Luo H."/>
            <person name="Baker S.E."/>
            <person name="Pisabarro A.G."/>
            <person name="Walton J.D."/>
            <person name="Blanchette R.A."/>
            <person name="Henrissat B."/>
            <person name="Martin F."/>
            <person name="Cullen D."/>
            <person name="Hibbett D.S."/>
            <person name="Grigoriev I.V."/>
        </authorList>
    </citation>
    <scope>NUCLEOTIDE SEQUENCE [LARGE SCALE GENOMIC DNA]</scope>
    <source>
        <strain evidence="2">MUCL 33604</strain>
    </source>
</reference>
<dbReference type="AlphaFoldDB" id="A0A067P4A0"/>
<evidence type="ECO:0000313" key="1">
    <source>
        <dbReference type="EMBL" id="KDQ49584.1"/>
    </source>
</evidence>
<keyword evidence="2" id="KW-1185">Reference proteome</keyword>
<dbReference type="HOGENOM" id="CLU_1652411_0_0_1"/>
<dbReference type="EMBL" id="KL197780">
    <property type="protein sequence ID" value="KDQ49584.1"/>
    <property type="molecule type" value="Genomic_DNA"/>
</dbReference>
<name>A0A067P4A0_9AGAM</name>
<sequence length="160" mass="17796">MRETRQSILLGNARAAADSKSLREPITFHQNISRAALSALSIDAYRKPLPKSPPSFQTSRFQPTACTAQKGLSPIIAETKYKLYGLYTTRKAAMTKPRNIEQENSSKGRSRLFYEQVTSGNSICAAETGRVGREVRWVQSGAVARAKLRCRRIVAGRIPR</sequence>
<organism evidence="1 2">
    <name type="scientific">Jaapia argillacea MUCL 33604</name>
    <dbReference type="NCBI Taxonomy" id="933084"/>
    <lineage>
        <taxon>Eukaryota</taxon>
        <taxon>Fungi</taxon>
        <taxon>Dikarya</taxon>
        <taxon>Basidiomycota</taxon>
        <taxon>Agaricomycotina</taxon>
        <taxon>Agaricomycetes</taxon>
        <taxon>Agaricomycetidae</taxon>
        <taxon>Jaapiales</taxon>
        <taxon>Jaapiaceae</taxon>
        <taxon>Jaapia</taxon>
    </lineage>
</organism>
<evidence type="ECO:0000313" key="2">
    <source>
        <dbReference type="Proteomes" id="UP000027265"/>
    </source>
</evidence>
<dbReference type="InParanoid" id="A0A067P4A0"/>
<protein>
    <submittedName>
        <fullName evidence="1">Uncharacterized protein</fullName>
    </submittedName>
</protein>
<accession>A0A067P4A0</accession>
<proteinExistence type="predicted"/>
<dbReference type="Proteomes" id="UP000027265">
    <property type="component" value="Unassembled WGS sequence"/>
</dbReference>